<dbReference type="AlphaFoldDB" id="A0AAD1XZ36"/>
<protein>
    <submittedName>
        <fullName evidence="1">Uncharacterized protein</fullName>
    </submittedName>
</protein>
<dbReference type="Proteomes" id="UP001295684">
    <property type="component" value="Unassembled WGS sequence"/>
</dbReference>
<accession>A0AAD1XZ36</accession>
<evidence type="ECO:0000313" key="2">
    <source>
        <dbReference type="Proteomes" id="UP001295684"/>
    </source>
</evidence>
<reference evidence="1" key="1">
    <citation type="submission" date="2023-07" db="EMBL/GenBank/DDBJ databases">
        <authorList>
            <consortium name="AG Swart"/>
            <person name="Singh M."/>
            <person name="Singh A."/>
            <person name="Seah K."/>
            <person name="Emmerich C."/>
        </authorList>
    </citation>
    <scope>NUCLEOTIDE SEQUENCE</scope>
    <source>
        <strain evidence="1">DP1</strain>
    </source>
</reference>
<proteinExistence type="predicted"/>
<comment type="caution">
    <text evidence="1">The sequence shown here is derived from an EMBL/GenBank/DDBJ whole genome shotgun (WGS) entry which is preliminary data.</text>
</comment>
<sequence length="204" mass="23716">MDLSFKKYIKQTVQERRSKAKNKIVNSMSFRPEERRSIYKSSLFSMDSVQFNSRMSYCPKIKTPAQPFKLVRERNCTFSYDEVPSEINEGKVALIPRSTHRNAKVSMHILNNEGYKKCNPFVSSDDSPDTNCSTIRKRRPKFKKSDSEIINCIKMPDPKLVNQKMASLQYTENTLCKLDAKDFFPEETPKFSLKQSSLKPEFSL</sequence>
<gene>
    <name evidence="1" type="ORF">ECRASSUSDP1_LOCUS21943</name>
</gene>
<organism evidence="1 2">
    <name type="scientific">Euplotes crassus</name>
    <dbReference type="NCBI Taxonomy" id="5936"/>
    <lineage>
        <taxon>Eukaryota</taxon>
        <taxon>Sar</taxon>
        <taxon>Alveolata</taxon>
        <taxon>Ciliophora</taxon>
        <taxon>Intramacronucleata</taxon>
        <taxon>Spirotrichea</taxon>
        <taxon>Hypotrichia</taxon>
        <taxon>Euplotida</taxon>
        <taxon>Euplotidae</taxon>
        <taxon>Moneuplotes</taxon>
    </lineage>
</organism>
<evidence type="ECO:0000313" key="1">
    <source>
        <dbReference type="EMBL" id="CAI2380507.1"/>
    </source>
</evidence>
<keyword evidence="2" id="KW-1185">Reference proteome</keyword>
<name>A0AAD1XZ36_EUPCR</name>
<dbReference type="EMBL" id="CAMPGE010022470">
    <property type="protein sequence ID" value="CAI2380507.1"/>
    <property type="molecule type" value="Genomic_DNA"/>
</dbReference>